<feature type="domain" description="P-type" evidence="10">
    <location>
        <begin position="20"/>
        <end position="77"/>
    </location>
</feature>
<keyword evidence="3 8" id="KW-0378">Hydrolase</keyword>
<dbReference type="InterPro" id="IPR030458">
    <property type="entry name" value="Glyco_hydro_31_AS"/>
</dbReference>
<evidence type="ECO:0000256" key="6">
    <source>
        <dbReference type="ARBA" id="ARBA00023295"/>
    </source>
</evidence>
<dbReference type="InterPro" id="IPR048395">
    <property type="entry name" value="Glyco_hydro_31_C"/>
</dbReference>
<dbReference type="InterPro" id="IPR011013">
    <property type="entry name" value="Gal_mutarotase_sf_dom"/>
</dbReference>
<evidence type="ECO:0000256" key="8">
    <source>
        <dbReference type="RuleBase" id="RU361185"/>
    </source>
</evidence>
<evidence type="ECO:0000256" key="7">
    <source>
        <dbReference type="PROSITE-ProRule" id="PRU00779"/>
    </source>
</evidence>
<proteinExistence type="inferred from homology"/>
<evidence type="ECO:0000256" key="1">
    <source>
        <dbReference type="ARBA" id="ARBA00004370"/>
    </source>
</evidence>
<comment type="subcellular location">
    <subcellularLocation>
        <location evidence="1">Membrane</location>
    </subcellularLocation>
</comment>
<keyword evidence="4" id="KW-0472">Membrane</keyword>
<dbReference type="InterPro" id="IPR044913">
    <property type="entry name" value="P_trefoil_dom_sf"/>
</dbReference>
<comment type="similarity">
    <text evidence="2 8">Belongs to the glycosyl hydrolase 31 family.</text>
</comment>
<keyword evidence="6 8" id="KW-0326">Glycosidase</keyword>
<dbReference type="PANTHER" id="PTHR22762">
    <property type="entry name" value="ALPHA-GLUCOSIDASE"/>
    <property type="match status" value="1"/>
</dbReference>
<keyword evidence="9" id="KW-0732">Signal</keyword>
<sequence>MVLRSHQISVLPLLFLILLNYCAISSATQGAIDPKQRVDCAPRRGDATREICVARGCVWDENFDKYHPSVPLCYFPTNTGYVVKKQSTGQLLLQKYLIGPVNPYSKDIEHLDVNYKTIGTALKVSIGTKDRFVPPVPVDESTPIQSTDQLIFKYKNDPVFSFTVERANEGNQSIKIWDTSIGGLLFGDQFIQIATFLPTDRVYGFGENVHQELKHDFTKYYTWAMLARDDPPDSRDPNGWNYYGVHPFYMGLEPSGKAHGVLIMNSNAQEVTTGPGPHITYRTIGGQLDIYFLPGPGPEQVVQQYQQLLGKPFLPAYWALGFQLCRFGFKSSQHLADTIKRQQDAGIPIDVAYADIDYMDRYKDFTYDTDNWNSLPQVTDNLHSQGMHLILIFDPAIQVDYDSFRRGIEKKAAFIEWPSKDMVPKDMPQYNLTKDTKIMLGVVWPDRHVAFPDFLDKSGKTQQWWIDEFVEFHKKVNFDGIWIDMNEPSNFGTNEEHPWYFDNPDHPNITQLKCKTEGPYAYLEVPPYPTANIWRSKDDILCSKTLCMSAKTGDLFLYDTHNLYGWSETVATDEALKKSTGKRGAVISRSTFPGSGRHGGHWLGDNTARWEDLATTIIGAQEFNIFGIPYVGSDVCGFNGLSNEELCLRWQQLGAFHSFYRNHNSDDQPDQDPAVWPSVANATKVANLFRYQHLPYLYTLHFRVSLYGGSVVRPVFFEFPLDFQAHTLSHQFMWGSSIMVVPVTSPNVDYVHGYLPNSADWYSISPAYKYGQLMPTGFSDFNAPRDTPLPTFARGGSIIPKQRPDITTTATRKNEFQLLVALCPKTLQAKGELYWDDGESLVENFATYNYLHFEYYATVTDKNMELKINCSRGYNAPDKVKVSSLNTIEMLGYPFPPKWNTAKINGQPLPIGSDKATYLADKKVLKIDAPAFIDLNNNGPIWTITWENGGSKVEL</sequence>
<dbReference type="GO" id="GO:0005975">
    <property type="term" value="P:carbohydrate metabolic process"/>
    <property type="evidence" value="ECO:0007669"/>
    <property type="project" value="InterPro"/>
</dbReference>
<dbReference type="AlphaFoldDB" id="A0AAD4MZI5"/>
<dbReference type="CDD" id="cd00111">
    <property type="entry name" value="Trefoil"/>
    <property type="match status" value="1"/>
</dbReference>
<dbReference type="InterPro" id="IPR017853">
    <property type="entry name" value="GH"/>
</dbReference>
<comment type="caution">
    <text evidence="11">The sequence shown here is derived from an EMBL/GenBank/DDBJ whole genome shotgun (WGS) entry which is preliminary data.</text>
</comment>
<dbReference type="CDD" id="cd06602">
    <property type="entry name" value="GH31_MGAM_SI_GAA"/>
    <property type="match status" value="1"/>
</dbReference>
<dbReference type="SMART" id="SM00018">
    <property type="entry name" value="PD"/>
    <property type="match status" value="1"/>
</dbReference>
<accession>A0AAD4MZI5</accession>
<dbReference type="InterPro" id="IPR000519">
    <property type="entry name" value="P_trefoil_dom"/>
</dbReference>
<dbReference type="Gene3D" id="2.60.40.1760">
    <property type="entry name" value="glycosyl hydrolase (family 31)"/>
    <property type="match status" value="1"/>
</dbReference>
<evidence type="ECO:0000256" key="5">
    <source>
        <dbReference type="ARBA" id="ARBA00023157"/>
    </source>
</evidence>
<keyword evidence="12" id="KW-1185">Reference proteome</keyword>
<dbReference type="GO" id="GO:0016020">
    <property type="term" value="C:membrane"/>
    <property type="evidence" value="ECO:0007669"/>
    <property type="project" value="UniProtKB-SubCell"/>
</dbReference>
<dbReference type="GO" id="GO:0004558">
    <property type="term" value="F:alpha-1,4-glucosidase activity"/>
    <property type="evidence" value="ECO:0007669"/>
    <property type="project" value="TreeGrafter"/>
</dbReference>
<dbReference type="EMBL" id="JAKKPZ010000021">
    <property type="protein sequence ID" value="KAI1711649.1"/>
    <property type="molecule type" value="Genomic_DNA"/>
</dbReference>
<dbReference type="SUPFAM" id="SSF57492">
    <property type="entry name" value="Trefoil"/>
    <property type="match status" value="1"/>
</dbReference>
<dbReference type="PANTHER" id="PTHR22762:SF94">
    <property type="entry name" value="P-TYPE DOMAIN-CONTAINING PROTEIN"/>
    <property type="match status" value="1"/>
</dbReference>
<dbReference type="InterPro" id="IPR013780">
    <property type="entry name" value="Glyco_hydro_b"/>
</dbReference>
<dbReference type="SUPFAM" id="SSF51445">
    <property type="entry name" value="(Trans)glycosidases"/>
    <property type="match status" value="1"/>
</dbReference>
<protein>
    <submittedName>
        <fullName evidence="11">Glycosyl hydrolases family 31 domain-containing protein</fullName>
    </submittedName>
</protein>
<evidence type="ECO:0000313" key="12">
    <source>
        <dbReference type="Proteomes" id="UP001201812"/>
    </source>
</evidence>
<gene>
    <name evidence="11" type="ORF">DdX_10111</name>
</gene>
<dbReference type="Pfam" id="PF01055">
    <property type="entry name" value="Glyco_hydro_31_2nd"/>
    <property type="match status" value="1"/>
</dbReference>
<comment type="caution">
    <text evidence="7">Lacks conserved residue(s) required for the propagation of feature annotation.</text>
</comment>
<dbReference type="SUPFAM" id="SSF74650">
    <property type="entry name" value="Galactose mutarotase-like"/>
    <property type="match status" value="1"/>
</dbReference>
<evidence type="ECO:0000256" key="4">
    <source>
        <dbReference type="ARBA" id="ARBA00023136"/>
    </source>
</evidence>
<dbReference type="CDD" id="cd14752">
    <property type="entry name" value="GH31_N"/>
    <property type="match status" value="1"/>
</dbReference>
<dbReference type="InterPro" id="IPR000322">
    <property type="entry name" value="Glyco_hydro_31_TIM"/>
</dbReference>
<keyword evidence="5" id="KW-1015">Disulfide bond</keyword>
<dbReference type="Gene3D" id="4.10.110.10">
    <property type="entry name" value="Spasmolytic Protein, domain 1"/>
    <property type="match status" value="1"/>
</dbReference>
<dbReference type="Pfam" id="PF21365">
    <property type="entry name" value="Glyco_hydro_31_3rd"/>
    <property type="match status" value="1"/>
</dbReference>
<dbReference type="PROSITE" id="PS51448">
    <property type="entry name" value="P_TREFOIL_2"/>
    <property type="match status" value="1"/>
</dbReference>
<dbReference type="Gene3D" id="3.20.20.80">
    <property type="entry name" value="Glycosidases"/>
    <property type="match status" value="1"/>
</dbReference>
<reference evidence="11" key="1">
    <citation type="submission" date="2022-01" db="EMBL/GenBank/DDBJ databases">
        <title>Genome Sequence Resource for Two Populations of Ditylenchus destructor, the Migratory Endoparasitic Phytonematode.</title>
        <authorList>
            <person name="Zhang H."/>
            <person name="Lin R."/>
            <person name="Xie B."/>
        </authorList>
    </citation>
    <scope>NUCLEOTIDE SEQUENCE</scope>
    <source>
        <strain evidence="11">BazhouSP</strain>
    </source>
</reference>
<evidence type="ECO:0000259" key="10">
    <source>
        <dbReference type="PROSITE" id="PS51448"/>
    </source>
</evidence>
<dbReference type="PROSITE" id="PS00129">
    <property type="entry name" value="GLYCOSYL_HYDROL_F31_1"/>
    <property type="match status" value="1"/>
</dbReference>
<feature type="chain" id="PRO_5041927180" evidence="9">
    <location>
        <begin position="28"/>
        <end position="955"/>
    </location>
</feature>
<dbReference type="GO" id="GO:0030246">
    <property type="term" value="F:carbohydrate binding"/>
    <property type="evidence" value="ECO:0007669"/>
    <property type="project" value="InterPro"/>
</dbReference>
<dbReference type="Pfam" id="PF00088">
    <property type="entry name" value="Trefoil"/>
    <property type="match status" value="1"/>
</dbReference>
<organism evidence="11 12">
    <name type="scientific">Ditylenchus destructor</name>
    <dbReference type="NCBI Taxonomy" id="166010"/>
    <lineage>
        <taxon>Eukaryota</taxon>
        <taxon>Metazoa</taxon>
        <taxon>Ecdysozoa</taxon>
        <taxon>Nematoda</taxon>
        <taxon>Chromadorea</taxon>
        <taxon>Rhabditida</taxon>
        <taxon>Tylenchina</taxon>
        <taxon>Tylenchomorpha</taxon>
        <taxon>Sphaerularioidea</taxon>
        <taxon>Anguinidae</taxon>
        <taxon>Anguininae</taxon>
        <taxon>Ditylenchus</taxon>
    </lineage>
</organism>
<name>A0AAD4MZI5_9BILA</name>
<feature type="signal peptide" evidence="9">
    <location>
        <begin position="1"/>
        <end position="27"/>
    </location>
</feature>
<evidence type="ECO:0000256" key="3">
    <source>
        <dbReference type="ARBA" id="ARBA00022801"/>
    </source>
</evidence>
<evidence type="ECO:0000256" key="2">
    <source>
        <dbReference type="ARBA" id="ARBA00007806"/>
    </source>
</evidence>
<dbReference type="Proteomes" id="UP001201812">
    <property type="component" value="Unassembled WGS sequence"/>
</dbReference>
<evidence type="ECO:0000313" key="11">
    <source>
        <dbReference type="EMBL" id="KAI1711649.1"/>
    </source>
</evidence>
<evidence type="ECO:0000256" key="9">
    <source>
        <dbReference type="SAM" id="SignalP"/>
    </source>
</evidence>
<dbReference type="SUPFAM" id="SSF51011">
    <property type="entry name" value="Glycosyl hydrolase domain"/>
    <property type="match status" value="1"/>
</dbReference>
<dbReference type="Gene3D" id="2.60.40.1180">
    <property type="entry name" value="Golgi alpha-mannosidase II"/>
    <property type="match status" value="2"/>
</dbReference>